<protein>
    <submittedName>
        <fullName evidence="1">Uncharacterized protein</fullName>
    </submittedName>
</protein>
<reference evidence="1" key="2">
    <citation type="submission" date="2019-01" db="EMBL/GenBank/DDBJ databases">
        <authorList>
            <consortium name="NCBI Pathogen Detection Project"/>
        </authorList>
    </citation>
    <scope>NUCLEOTIDE SEQUENCE</scope>
    <source>
        <strain evidence="1">BCW_3452</strain>
    </source>
</reference>
<dbReference type="Proteomes" id="UP000863257">
    <property type="component" value="Unassembled WGS sequence"/>
</dbReference>
<organism evidence="1">
    <name type="scientific">Vibrio vulnificus</name>
    <dbReference type="NCBI Taxonomy" id="672"/>
    <lineage>
        <taxon>Bacteria</taxon>
        <taxon>Pseudomonadati</taxon>
        <taxon>Pseudomonadota</taxon>
        <taxon>Gammaproteobacteria</taxon>
        <taxon>Vibrionales</taxon>
        <taxon>Vibrionaceae</taxon>
        <taxon>Vibrio</taxon>
    </lineage>
</organism>
<sequence>MYSNYKTTSKNEVLNLEIEHFVKIDNQWEVEINQLCDGVTVEIFVITRNDCPIYQNDAHKLKDLELIRILEKSFNDKLVIPFLFKTSTFTHKDGISTVASIAKTYHRNIDEPVAGLSFFLNEISESQTQLTDDSDFSRVIVVVGEHPCEKIPALGEESLTIKKVILPSDVQLVALMTEIVASIRNICIDSHIESLNVKVKNEEILQLSIKVTDDEIQEYLINFNITHISKVYSRAALLEVSKMTAFQEISK</sequence>
<evidence type="ECO:0000313" key="1">
    <source>
        <dbReference type="EMBL" id="HAS8540899.1"/>
    </source>
</evidence>
<dbReference type="EMBL" id="DACRBY010000017">
    <property type="protein sequence ID" value="HAS8540899.1"/>
    <property type="molecule type" value="Genomic_DNA"/>
</dbReference>
<comment type="caution">
    <text evidence="1">The sequence shown here is derived from an EMBL/GenBank/DDBJ whole genome shotgun (WGS) entry which is preliminary data.</text>
</comment>
<gene>
    <name evidence="1" type="ORF">I7730_14005</name>
</gene>
<proteinExistence type="predicted"/>
<name>A0A8H9N149_VIBVL</name>
<dbReference type="AlphaFoldDB" id="A0A8H9N149"/>
<accession>A0A8H9N149</accession>
<reference evidence="1" key="1">
    <citation type="journal article" date="2018" name="Genome Biol.">
        <title>SKESA: strategic k-mer extension for scrupulous assemblies.</title>
        <authorList>
            <person name="Souvorov A."/>
            <person name="Agarwala R."/>
            <person name="Lipman D.J."/>
        </authorList>
    </citation>
    <scope>NUCLEOTIDE SEQUENCE</scope>
    <source>
        <strain evidence="1">BCW_3452</strain>
    </source>
</reference>